<dbReference type="Proteomes" id="UP000319432">
    <property type="component" value="Chromosome"/>
</dbReference>
<evidence type="ECO:0000313" key="3">
    <source>
        <dbReference type="Proteomes" id="UP000319432"/>
    </source>
</evidence>
<evidence type="ECO:0000259" key="1">
    <source>
        <dbReference type="PROSITE" id="PS51272"/>
    </source>
</evidence>
<dbReference type="InterPro" id="IPR001119">
    <property type="entry name" value="SLH_dom"/>
</dbReference>
<keyword evidence="3" id="KW-1185">Reference proteome</keyword>
<dbReference type="Pfam" id="PF00395">
    <property type="entry name" value="SLH"/>
    <property type="match status" value="1"/>
</dbReference>
<proteinExistence type="predicted"/>
<sequence length="349" mass="39545">MSRKIKIRNGEGKIEMRVNRKSWIIIAIALSVVGGADVVQAGAYARDEFINHQELISSKQPLVKSTVKQKDYAKHWAEKEIDMALQNKWLGNYSDGKFRPDEPITQSQFLSALVSLHQLKEKQPHPETAKSWAKDAYEKVAKAGWMTPDIKIHPDQGITRYEAAAWITNAWGHKQTDVFQYTYQNNLLLSSNKFVNGLYQPNGKLAMKSMKFVQQTALMTDSFTRAEAAHSLKLISTKIHHLNECNSWIDQIQKSLTIKSGKLTGKVPSLPDVLYVKQASLIQNIDGEIKELQGDFSIDPKGKLIFGATFDSNTTVLYEWKLPNLTPQNVLDLSFDDTEYLIRNLDAHI</sequence>
<dbReference type="AlphaFoldDB" id="A0A518V3W0"/>
<name>A0A518V3W0_BRELA</name>
<organism evidence="2 3">
    <name type="scientific">Brevibacillus laterosporus</name>
    <name type="common">Bacillus laterosporus</name>
    <dbReference type="NCBI Taxonomy" id="1465"/>
    <lineage>
        <taxon>Bacteria</taxon>
        <taxon>Bacillati</taxon>
        <taxon>Bacillota</taxon>
        <taxon>Bacilli</taxon>
        <taxon>Bacillales</taxon>
        <taxon>Paenibacillaceae</taxon>
        <taxon>Brevibacillus</taxon>
    </lineage>
</organism>
<feature type="domain" description="SLH" evidence="1">
    <location>
        <begin position="64"/>
        <end position="127"/>
    </location>
</feature>
<gene>
    <name evidence="2" type="ORF">EEL30_04455</name>
</gene>
<reference evidence="2 3" key="1">
    <citation type="submission" date="2018-11" db="EMBL/GenBank/DDBJ databases">
        <title>Phylogenetic determinants of toxin gene distribution in genomes of Brevibacillus laterosporus.</title>
        <authorList>
            <person name="Glare T.R."/>
            <person name="Durrant A."/>
            <person name="Berry C."/>
            <person name="Palma L."/>
            <person name="Ormskirk M."/>
            <person name="Cox M.O."/>
        </authorList>
    </citation>
    <scope>NUCLEOTIDE SEQUENCE [LARGE SCALE GENOMIC DNA]</scope>
    <source>
        <strain evidence="2 3">1821L</strain>
    </source>
</reference>
<dbReference type="EMBL" id="CP033464">
    <property type="protein sequence ID" value="QDX91687.1"/>
    <property type="molecule type" value="Genomic_DNA"/>
</dbReference>
<evidence type="ECO:0000313" key="2">
    <source>
        <dbReference type="EMBL" id="QDX91687.1"/>
    </source>
</evidence>
<accession>A0A518V3W0</accession>
<protein>
    <submittedName>
        <fullName evidence="2">S-layer homology domain-containing protein</fullName>
    </submittedName>
</protein>
<dbReference type="PROSITE" id="PS51272">
    <property type="entry name" value="SLH"/>
    <property type="match status" value="1"/>
</dbReference>